<dbReference type="RefSeq" id="WP_008870651.1">
    <property type="nucleotide sequence ID" value="NZ_ACJN02000003.1"/>
</dbReference>
<dbReference type="InterPro" id="IPR001789">
    <property type="entry name" value="Sig_transdc_resp-reg_receiver"/>
</dbReference>
<dbReference type="InterPro" id="IPR011006">
    <property type="entry name" value="CheY-like_superfamily"/>
</dbReference>
<dbReference type="Gene3D" id="3.60.40.10">
    <property type="entry name" value="PPM-type phosphatase domain"/>
    <property type="match status" value="1"/>
</dbReference>
<dbReference type="Pfam" id="PF07228">
    <property type="entry name" value="SpoIIE"/>
    <property type="match status" value="1"/>
</dbReference>
<dbReference type="InterPro" id="IPR036457">
    <property type="entry name" value="PPM-type-like_dom_sf"/>
</dbReference>
<dbReference type="PANTHER" id="PTHR43156:SF2">
    <property type="entry name" value="STAGE II SPORULATION PROTEIN E"/>
    <property type="match status" value="1"/>
</dbReference>
<dbReference type="Pfam" id="PF00072">
    <property type="entry name" value="Response_reg"/>
    <property type="match status" value="1"/>
</dbReference>
<dbReference type="eggNOG" id="COG2208">
    <property type="taxonomic scope" value="Bacteria"/>
</dbReference>
<dbReference type="PROSITE" id="PS50110">
    <property type="entry name" value="RESPONSE_REGULATORY"/>
    <property type="match status" value="1"/>
</dbReference>
<evidence type="ECO:0000313" key="5">
    <source>
        <dbReference type="Proteomes" id="UP000005496"/>
    </source>
</evidence>
<evidence type="ECO:0000256" key="1">
    <source>
        <dbReference type="ARBA" id="ARBA00022801"/>
    </source>
</evidence>
<gene>
    <name evidence="4" type="ORF">Dthio_PD0619</name>
</gene>
<evidence type="ECO:0000313" key="4">
    <source>
        <dbReference type="EMBL" id="EFI33293.1"/>
    </source>
</evidence>
<dbReference type="GO" id="GO:0000160">
    <property type="term" value="P:phosphorelay signal transduction system"/>
    <property type="evidence" value="ECO:0007669"/>
    <property type="project" value="InterPro"/>
</dbReference>
<dbReference type="EMBL" id="ACJN02000003">
    <property type="protein sequence ID" value="EFI33293.1"/>
    <property type="molecule type" value="Genomic_DNA"/>
</dbReference>
<dbReference type="InterPro" id="IPR001932">
    <property type="entry name" value="PPM-type_phosphatase-like_dom"/>
</dbReference>
<keyword evidence="2" id="KW-0597">Phosphoprotein</keyword>
<reference evidence="4" key="1">
    <citation type="submission" date="2010-05" db="EMBL/GenBank/DDBJ databases">
        <title>The draft genome of Desulfonatronospira thiodismutans ASO3-1.</title>
        <authorList>
            <consortium name="US DOE Joint Genome Institute (JGI-PGF)"/>
            <person name="Lucas S."/>
            <person name="Copeland A."/>
            <person name="Lapidus A."/>
            <person name="Cheng J.-F."/>
            <person name="Bruce D."/>
            <person name="Goodwin L."/>
            <person name="Pitluck S."/>
            <person name="Chertkov O."/>
            <person name="Brettin T."/>
            <person name="Detter J.C."/>
            <person name="Han C."/>
            <person name="Land M.L."/>
            <person name="Hauser L."/>
            <person name="Kyrpides N."/>
            <person name="Mikhailova N."/>
            <person name="Muyzer G."/>
            <person name="Woyke T."/>
        </authorList>
    </citation>
    <scope>NUCLEOTIDE SEQUENCE [LARGE SCALE GENOMIC DNA]</scope>
    <source>
        <strain evidence="4">ASO3-1</strain>
    </source>
</reference>
<keyword evidence="5" id="KW-1185">Reference proteome</keyword>
<dbReference type="Gene3D" id="3.40.50.2300">
    <property type="match status" value="1"/>
</dbReference>
<dbReference type="OrthoDB" id="20101at2"/>
<keyword evidence="1" id="KW-0378">Hydrolase</keyword>
<proteinExistence type="predicted"/>
<dbReference type="InterPro" id="IPR052016">
    <property type="entry name" value="Bact_Sigma-Reg"/>
</dbReference>
<evidence type="ECO:0000259" key="3">
    <source>
        <dbReference type="PROSITE" id="PS50110"/>
    </source>
</evidence>
<dbReference type="SUPFAM" id="SSF81606">
    <property type="entry name" value="PP2C-like"/>
    <property type="match status" value="1"/>
</dbReference>
<name>D6SRH7_9BACT</name>
<dbReference type="SMART" id="SM00448">
    <property type="entry name" value="REC"/>
    <property type="match status" value="1"/>
</dbReference>
<dbReference type="Proteomes" id="UP000005496">
    <property type="component" value="Unassembled WGS sequence"/>
</dbReference>
<dbReference type="AlphaFoldDB" id="D6SRH7"/>
<dbReference type="SUPFAM" id="SSF52172">
    <property type="entry name" value="CheY-like"/>
    <property type="match status" value="1"/>
</dbReference>
<protein>
    <submittedName>
        <fullName evidence="4">Response regulator receiver modulated serine phosphatase</fullName>
    </submittedName>
</protein>
<comment type="caution">
    <text evidence="4">The sequence shown here is derived from an EMBL/GenBank/DDBJ whole genome shotgun (WGS) entry which is preliminary data.</text>
</comment>
<evidence type="ECO:0000256" key="2">
    <source>
        <dbReference type="PROSITE-ProRule" id="PRU00169"/>
    </source>
</evidence>
<dbReference type="SMART" id="SM00331">
    <property type="entry name" value="PP2C_SIG"/>
    <property type="match status" value="1"/>
</dbReference>
<dbReference type="GO" id="GO:0016791">
    <property type="term" value="F:phosphatase activity"/>
    <property type="evidence" value="ECO:0007669"/>
    <property type="project" value="TreeGrafter"/>
</dbReference>
<dbReference type="eggNOG" id="COG0745">
    <property type="taxonomic scope" value="Bacteria"/>
</dbReference>
<sequence>MKKVKLLIAEDSSINRKFLIRLLGDEFEIEESCDGEEAVDKFAAFAPDIVLLDIHMPVMDGLEVIRHIRNTSVDRDVFILVLTGEESTEVKVEALNQGANDFVLKPFVREELQARVRVAKRQVLILEELRKAYAVISTEMDMVADLQARLLPRDGFEFPGIDLDWMYLPSGRASGDYYDFFPVGPDTLRFVVADVSGHGARAAFIMNTVRAIFRMSWRNYFPLEQVVGFVNTDLCQIVGGEADFVTLLACDLNLGASSLSYINAGHCPGFFLADQEIMHEAQPNCRPLGIFPLDISAGEITFKESLKAFLYTDGFYEWELTPGEILGLDRFRSEVQQMILQDCFGLEALKERLKRIGNDRVWFRDDLTALWVRTNL</sequence>
<organism evidence="4 5">
    <name type="scientific">Desulfonatronospira thiodismutans ASO3-1</name>
    <dbReference type="NCBI Taxonomy" id="555779"/>
    <lineage>
        <taxon>Bacteria</taxon>
        <taxon>Pseudomonadati</taxon>
        <taxon>Thermodesulfobacteriota</taxon>
        <taxon>Desulfovibrionia</taxon>
        <taxon>Desulfovibrionales</taxon>
        <taxon>Desulfonatronovibrionaceae</taxon>
        <taxon>Desulfonatronospira</taxon>
    </lineage>
</organism>
<dbReference type="PANTHER" id="PTHR43156">
    <property type="entry name" value="STAGE II SPORULATION PROTEIN E-RELATED"/>
    <property type="match status" value="1"/>
</dbReference>
<accession>D6SRH7</accession>
<feature type="domain" description="Response regulatory" evidence="3">
    <location>
        <begin position="5"/>
        <end position="120"/>
    </location>
</feature>
<feature type="modified residue" description="4-aspartylphosphate" evidence="2">
    <location>
        <position position="53"/>
    </location>
</feature>